<evidence type="ECO:0000256" key="2">
    <source>
        <dbReference type="ARBA" id="ARBA00022606"/>
    </source>
</evidence>
<dbReference type="GO" id="GO:0016020">
    <property type="term" value="C:membrane"/>
    <property type="evidence" value="ECO:0007669"/>
    <property type="project" value="UniProtKB-SubCell"/>
</dbReference>
<evidence type="ECO:0000313" key="10">
    <source>
        <dbReference type="EMBL" id="KAJ8943950.1"/>
    </source>
</evidence>
<proteinExistence type="predicted"/>
<evidence type="ECO:0000256" key="7">
    <source>
        <dbReference type="ARBA" id="ARBA00023170"/>
    </source>
</evidence>
<keyword evidence="5 9" id="KW-1133">Transmembrane helix</keyword>
<dbReference type="EMBL" id="JANEYF010002638">
    <property type="protein sequence ID" value="KAJ8943950.1"/>
    <property type="molecule type" value="Genomic_DNA"/>
</dbReference>
<gene>
    <name evidence="10" type="ORF">NQ314_009583</name>
</gene>
<keyword evidence="8" id="KW-0807">Transducer</keyword>
<dbReference type="InterPro" id="IPR004117">
    <property type="entry name" value="7tm6_olfct_rcpt"/>
</dbReference>
<keyword evidence="6 9" id="KW-0472">Membrane</keyword>
<keyword evidence="2" id="KW-0716">Sensory transduction</keyword>
<accession>A0AAV8XXQ0</accession>
<dbReference type="GO" id="GO:0007165">
    <property type="term" value="P:signal transduction"/>
    <property type="evidence" value="ECO:0007669"/>
    <property type="project" value="UniProtKB-KW"/>
</dbReference>
<evidence type="ECO:0000256" key="5">
    <source>
        <dbReference type="ARBA" id="ARBA00022989"/>
    </source>
</evidence>
<evidence type="ECO:0000313" key="11">
    <source>
        <dbReference type="Proteomes" id="UP001162156"/>
    </source>
</evidence>
<evidence type="ECO:0000256" key="4">
    <source>
        <dbReference type="ARBA" id="ARBA00022725"/>
    </source>
</evidence>
<evidence type="ECO:0000256" key="8">
    <source>
        <dbReference type="ARBA" id="ARBA00023224"/>
    </source>
</evidence>
<sequence>MVTTEETIKTSNDKKIFNIYQSAVQKITFFQWFYLITIYSAPFTFLVPPFIKYYLLWDETKFNASSTLERPLPFNFLLPFDDQKYYLTGFALSSYCTILGMGYYCFTQSLFVILPSYISFRLKVLIHYALNNKEYSSKLFSAQKYNDKNIFRFCVEEHIDIIRTVKNLNDSVKYLMLLEFLMSSAEISFAVV</sequence>
<keyword evidence="3 9" id="KW-0812">Transmembrane</keyword>
<reference evidence="10" key="1">
    <citation type="journal article" date="2023" name="Insect Mol. Biol.">
        <title>Genome sequencing provides insights into the evolution of gene families encoding plant cell wall-degrading enzymes in longhorned beetles.</title>
        <authorList>
            <person name="Shin N.R."/>
            <person name="Okamura Y."/>
            <person name="Kirsch R."/>
            <person name="Pauchet Y."/>
        </authorList>
    </citation>
    <scope>NUCLEOTIDE SEQUENCE</scope>
    <source>
        <strain evidence="10">RBIC_L_NR</strain>
    </source>
</reference>
<name>A0AAV8XXQ0_9CUCU</name>
<keyword evidence="11" id="KW-1185">Reference proteome</keyword>
<evidence type="ECO:0000256" key="9">
    <source>
        <dbReference type="SAM" id="Phobius"/>
    </source>
</evidence>
<comment type="subcellular location">
    <subcellularLocation>
        <location evidence="1">Membrane</location>
        <topology evidence="1">Multi-pass membrane protein</topology>
    </subcellularLocation>
</comment>
<dbReference type="AlphaFoldDB" id="A0AAV8XXQ0"/>
<feature type="transmembrane region" description="Helical" evidence="9">
    <location>
        <begin position="32"/>
        <end position="51"/>
    </location>
</feature>
<comment type="caution">
    <text evidence="10">The sequence shown here is derived from an EMBL/GenBank/DDBJ whole genome shotgun (WGS) entry which is preliminary data.</text>
</comment>
<dbReference type="Pfam" id="PF02949">
    <property type="entry name" value="7tm_6"/>
    <property type="match status" value="1"/>
</dbReference>
<evidence type="ECO:0000256" key="1">
    <source>
        <dbReference type="ARBA" id="ARBA00004141"/>
    </source>
</evidence>
<feature type="transmembrane region" description="Helical" evidence="9">
    <location>
        <begin position="85"/>
        <end position="106"/>
    </location>
</feature>
<organism evidence="10 11">
    <name type="scientific">Rhamnusium bicolor</name>
    <dbReference type="NCBI Taxonomy" id="1586634"/>
    <lineage>
        <taxon>Eukaryota</taxon>
        <taxon>Metazoa</taxon>
        <taxon>Ecdysozoa</taxon>
        <taxon>Arthropoda</taxon>
        <taxon>Hexapoda</taxon>
        <taxon>Insecta</taxon>
        <taxon>Pterygota</taxon>
        <taxon>Neoptera</taxon>
        <taxon>Endopterygota</taxon>
        <taxon>Coleoptera</taxon>
        <taxon>Polyphaga</taxon>
        <taxon>Cucujiformia</taxon>
        <taxon>Chrysomeloidea</taxon>
        <taxon>Cerambycidae</taxon>
        <taxon>Lepturinae</taxon>
        <taxon>Rhagiini</taxon>
        <taxon>Rhamnusium</taxon>
    </lineage>
</organism>
<dbReference type="GO" id="GO:0005549">
    <property type="term" value="F:odorant binding"/>
    <property type="evidence" value="ECO:0007669"/>
    <property type="project" value="InterPro"/>
</dbReference>
<dbReference type="Proteomes" id="UP001162156">
    <property type="component" value="Unassembled WGS sequence"/>
</dbReference>
<dbReference type="GO" id="GO:0004984">
    <property type="term" value="F:olfactory receptor activity"/>
    <property type="evidence" value="ECO:0007669"/>
    <property type="project" value="InterPro"/>
</dbReference>
<protein>
    <submittedName>
        <fullName evidence="10">Uncharacterized protein</fullName>
    </submittedName>
</protein>
<evidence type="ECO:0000256" key="6">
    <source>
        <dbReference type="ARBA" id="ARBA00023136"/>
    </source>
</evidence>
<keyword evidence="7" id="KW-0675">Receptor</keyword>
<keyword evidence="4" id="KW-0552">Olfaction</keyword>
<evidence type="ECO:0000256" key="3">
    <source>
        <dbReference type="ARBA" id="ARBA00022692"/>
    </source>
</evidence>